<proteinExistence type="predicted"/>
<reference evidence="1" key="1">
    <citation type="submission" date="2021-01" db="EMBL/GenBank/DDBJ databases">
        <title>Adiantum capillus-veneris genome.</title>
        <authorList>
            <person name="Fang Y."/>
            <person name="Liao Q."/>
        </authorList>
    </citation>
    <scope>NUCLEOTIDE SEQUENCE</scope>
    <source>
        <strain evidence="1">H3</strain>
        <tissue evidence="1">Leaf</tissue>
    </source>
</reference>
<dbReference type="Proteomes" id="UP000886520">
    <property type="component" value="Chromosome 25"/>
</dbReference>
<keyword evidence="2" id="KW-1185">Reference proteome</keyword>
<sequence length="75" mass="8917">MSLCARCDLISDQASFPSSSRSQRRYPGYPDLWTQSSYHFLQVVTRSTISANQEFRVRSWYLNSQRLQYSSRMHF</sequence>
<evidence type="ECO:0000313" key="1">
    <source>
        <dbReference type="EMBL" id="KAI5059602.1"/>
    </source>
</evidence>
<accession>A0A9D4Z401</accession>
<evidence type="ECO:0000313" key="2">
    <source>
        <dbReference type="Proteomes" id="UP000886520"/>
    </source>
</evidence>
<comment type="caution">
    <text evidence="1">The sequence shown here is derived from an EMBL/GenBank/DDBJ whole genome shotgun (WGS) entry which is preliminary data.</text>
</comment>
<protein>
    <submittedName>
        <fullName evidence="1">Uncharacterized protein</fullName>
    </submittedName>
</protein>
<organism evidence="1 2">
    <name type="scientific">Adiantum capillus-veneris</name>
    <name type="common">Maidenhair fern</name>
    <dbReference type="NCBI Taxonomy" id="13818"/>
    <lineage>
        <taxon>Eukaryota</taxon>
        <taxon>Viridiplantae</taxon>
        <taxon>Streptophyta</taxon>
        <taxon>Embryophyta</taxon>
        <taxon>Tracheophyta</taxon>
        <taxon>Polypodiopsida</taxon>
        <taxon>Polypodiidae</taxon>
        <taxon>Polypodiales</taxon>
        <taxon>Pteridineae</taxon>
        <taxon>Pteridaceae</taxon>
        <taxon>Vittarioideae</taxon>
        <taxon>Adiantum</taxon>
    </lineage>
</organism>
<name>A0A9D4Z401_ADICA</name>
<dbReference type="EMBL" id="JABFUD020000025">
    <property type="protein sequence ID" value="KAI5059602.1"/>
    <property type="molecule type" value="Genomic_DNA"/>
</dbReference>
<dbReference type="AlphaFoldDB" id="A0A9D4Z401"/>
<gene>
    <name evidence="1" type="ORF">GOP47_0025921</name>
</gene>